<reference evidence="3" key="1">
    <citation type="submission" date="2025-08" db="UniProtKB">
        <authorList>
            <consortium name="RefSeq"/>
        </authorList>
    </citation>
    <scope>IDENTIFICATION</scope>
    <source>
        <tissue evidence="3">Whole organism</tissue>
    </source>
</reference>
<feature type="compositionally biased region" description="Basic and acidic residues" evidence="1">
    <location>
        <begin position="37"/>
        <end position="50"/>
    </location>
</feature>
<dbReference type="Proteomes" id="UP000694843">
    <property type="component" value="Unplaced"/>
</dbReference>
<gene>
    <name evidence="3" type="primary">LOC108679645</name>
</gene>
<keyword evidence="2" id="KW-1185">Reference proteome</keyword>
<feature type="compositionally biased region" description="Polar residues" evidence="1">
    <location>
        <begin position="84"/>
        <end position="102"/>
    </location>
</feature>
<feature type="region of interest" description="Disordered" evidence="1">
    <location>
        <begin position="13"/>
        <end position="107"/>
    </location>
</feature>
<organism evidence="2 3">
    <name type="scientific">Hyalella azteca</name>
    <name type="common">Amphipod</name>
    <dbReference type="NCBI Taxonomy" id="294128"/>
    <lineage>
        <taxon>Eukaryota</taxon>
        <taxon>Metazoa</taxon>
        <taxon>Ecdysozoa</taxon>
        <taxon>Arthropoda</taxon>
        <taxon>Crustacea</taxon>
        <taxon>Multicrustacea</taxon>
        <taxon>Malacostraca</taxon>
        <taxon>Eumalacostraca</taxon>
        <taxon>Peracarida</taxon>
        <taxon>Amphipoda</taxon>
        <taxon>Senticaudata</taxon>
        <taxon>Talitrida</taxon>
        <taxon>Talitroidea</taxon>
        <taxon>Hyalellidae</taxon>
        <taxon>Hyalella</taxon>
    </lineage>
</organism>
<evidence type="ECO:0000313" key="3">
    <source>
        <dbReference type="RefSeq" id="XP_047741731.1"/>
    </source>
</evidence>
<evidence type="ECO:0000256" key="1">
    <source>
        <dbReference type="SAM" id="MobiDB-lite"/>
    </source>
</evidence>
<sequence length="121" mass="12853">LYIIVPFVSGAWQEARPDSPASTATPPHNHPQGPETSLRKQDADKCRPPLDFKSAIHPGTLVASMEVTHQSSDGAVHVSIPPECSSSNDGQPSAQQDGNSSADVPFVSLHLQTQLDVRCSS</sequence>
<name>A0A979FWT4_HYAAZ</name>
<protein>
    <submittedName>
        <fullName evidence="3">Uncharacterized protein LOC108679645</fullName>
    </submittedName>
</protein>
<dbReference type="GeneID" id="108679645"/>
<dbReference type="AlphaFoldDB" id="A0A979FWT4"/>
<evidence type="ECO:0000313" key="2">
    <source>
        <dbReference type="Proteomes" id="UP000694843"/>
    </source>
</evidence>
<dbReference type="RefSeq" id="XP_047741731.1">
    <property type="nucleotide sequence ID" value="XM_047885775.1"/>
</dbReference>
<dbReference type="KEGG" id="hazt:108679645"/>
<proteinExistence type="predicted"/>
<feature type="non-terminal residue" evidence="3">
    <location>
        <position position="1"/>
    </location>
</feature>
<accession>A0A979FWT4</accession>